<dbReference type="Proteomes" id="UP001634394">
    <property type="component" value="Unassembled WGS sequence"/>
</dbReference>
<feature type="domain" description="FAD-binding PCMH-type" evidence="15">
    <location>
        <begin position="173"/>
        <end position="352"/>
    </location>
</feature>
<feature type="binding site" evidence="14">
    <location>
        <position position="112"/>
    </location>
    <ligand>
        <name>[2Fe-2S] cluster</name>
        <dbReference type="ChEBI" id="CHEBI:190135"/>
        <label>2</label>
    </ligand>
</feature>
<dbReference type="GO" id="GO:0051537">
    <property type="term" value="F:2 iron, 2 sulfur cluster binding"/>
    <property type="evidence" value="ECO:0007669"/>
    <property type="project" value="UniProtKB-KW"/>
</dbReference>
<dbReference type="InterPro" id="IPR012675">
    <property type="entry name" value="Beta-grasp_dom_sf"/>
</dbReference>
<dbReference type="InterPro" id="IPR002888">
    <property type="entry name" value="2Fe-2S-bd"/>
</dbReference>
<dbReference type="InterPro" id="IPR036683">
    <property type="entry name" value="CO_DH_flav_C_dom_sf"/>
</dbReference>
<accession>A0ABD3U0L6</accession>
<evidence type="ECO:0000313" key="17">
    <source>
        <dbReference type="Proteomes" id="UP001634394"/>
    </source>
</evidence>
<keyword evidence="6 14" id="KW-0479">Metal-binding</keyword>
<dbReference type="InterPro" id="IPR016169">
    <property type="entry name" value="FAD-bd_PCMH_sub2"/>
</dbReference>
<gene>
    <name evidence="16" type="ORF">ACJMK2_020947</name>
</gene>
<dbReference type="SUPFAM" id="SSF54292">
    <property type="entry name" value="2Fe-2S ferredoxin-like"/>
    <property type="match status" value="1"/>
</dbReference>
<feature type="binding site" evidence="14">
    <location>
        <position position="80"/>
    </location>
    <ligand>
        <name>[2Fe-2S] cluster</name>
        <dbReference type="ChEBI" id="CHEBI:190135"/>
        <label>2</label>
    </ligand>
</feature>
<feature type="binding site" evidence="14">
    <location>
        <position position="77"/>
    </location>
    <ligand>
        <name>[2Fe-2S] cluster</name>
        <dbReference type="ChEBI" id="CHEBI:190135"/>
        <label>2</label>
    </ligand>
</feature>
<evidence type="ECO:0000313" key="16">
    <source>
        <dbReference type="EMBL" id="KAL3842979.1"/>
    </source>
</evidence>
<evidence type="ECO:0000256" key="4">
    <source>
        <dbReference type="ARBA" id="ARBA00022630"/>
    </source>
</evidence>
<dbReference type="SUPFAM" id="SSF54665">
    <property type="entry name" value="CO dehydrogenase molybdoprotein N-domain-like"/>
    <property type="match status" value="1"/>
</dbReference>
<dbReference type="SUPFAM" id="SSF56003">
    <property type="entry name" value="Molybdenum cofactor-binding domain"/>
    <property type="match status" value="1"/>
</dbReference>
<dbReference type="InterPro" id="IPR036856">
    <property type="entry name" value="Ald_Oxase/Xan_DH_a/b_sf"/>
</dbReference>
<dbReference type="EMBL" id="JBJQND010000017">
    <property type="protein sequence ID" value="KAL3842979.1"/>
    <property type="molecule type" value="Genomic_DNA"/>
</dbReference>
<dbReference type="PANTHER" id="PTHR45444">
    <property type="entry name" value="XANTHINE DEHYDROGENASE"/>
    <property type="match status" value="1"/>
</dbReference>
<evidence type="ECO:0000256" key="11">
    <source>
        <dbReference type="ARBA" id="ARBA00034078"/>
    </source>
</evidence>
<evidence type="ECO:0000259" key="15">
    <source>
        <dbReference type="PROSITE" id="PS51387"/>
    </source>
</evidence>
<dbReference type="Gene3D" id="3.30.365.10">
    <property type="entry name" value="Aldehyde oxidase/xanthine dehydrogenase, molybdopterin binding domain"/>
    <property type="match status" value="4"/>
</dbReference>
<dbReference type="GO" id="GO:0046872">
    <property type="term" value="F:metal ion binding"/>
    <property type="evidence" value="ECO:0007669"/>
    <property type="project" value="UniProtKB-KW"/>
</dbReference>
<evidence type="ECO:0000256" key="6">
    <source>
        <dbReference type="ARBA" id="ARBA00022723"/>
    </source>
</evidence>
<dbReference type="Gene3D" id="3.30.465.10">
    <property type="match status" value="1"/>
</dbReference>
<dbReference type="Gene3D" id="3.30.43.10">
    <property type="entry name" value="Uridine Diphospho-n-acetylenolpyruvylglucosamine Reductase, domain 2"/>
    <property type="match status" value="1"/>
</dbReference>
<comment type="cofactor">
    <cofactor evidence="1 13">
        <name>FAD</name>
        <dbReference type="ChEBI" id="CHEBI:57692"/>
    </cofactor>
</comment>
<dbReference type="InterPro" id="IPR002346">
    <property type="entry name" value="Mopterin_DH_FAD-bd"/>
</dbReference>
<feature type="binding site" evidence="14">
    <location>
        <position position="37"/>
    </location>
    <ligand>
        <name>[2Fe-2S] cluster</name>
        <dbReference type="ChEBI" id="CHEBI:190135"/>
        <label>1</label>
    </ligand>
</feature>
<dbReference type="GO" id="GO:0016491">
    <property type="term" value="F:oxidoreductase activity"/>
    <property type="evidence" value="ECO:0007669"/>
    <property type="project" value="UniProtKB-KW"/>
</dbReference>
<dbReference type="InterPro" id="IPR036010">
    <property type="entry name" value="2Fe-2S_ferredoxin-like_sf"/>
</dbReference>
<evidence type="ECO:0000256" key="12">
    <source>
        <dbReference type="PIRSR" id="PIRSR000127-1"/>
    </source>
</evidence>
<dbReference type="InterPro" id="IPR016166">
    <property type="entry name" value="FAD-bd_PCMH"/>
</dbReference>
<dbReference type="SUPFAM" id="SSF55447">
    <property type="entry name" value="CO dehydrogenase flavoprotein C-terminal domain-like"/>
    <property type="match status" value="1"/>
</dbReference>
<evidence type="ECO:0000256" key="3">
    <source>
        <dbReference type="ARBA" id="ARBA00022505"/>
    </source>
</evidence>
<evidence type="ECO:0000256" key="10">
    <source>
        <dbReference type="ARBA" id="ARBA00023014"/>
    </source>
</evidence>
<keyword evidence="7 13" id="KW-0274">FAD</keyword>
<reference evidence="16 17" key="1">
    <citation type="submission" date="2024-11" db="EMBL/GenBank/DDBJ databases">
        <title>Chromosome-level genome assembly of the freshwater bivalve Anodonta woodiana.</title>
        <authorList>
            <person name="Chen X."/>
        </authorList>
    </citation>
    <scope>NUCLEOTIDE SEQUENCE [LARGE SCALE GENOMIC DNA]</scope>
    <source>
        <strain evidence="16">MN2024</strain>
        <tissue evidence="16">Gills</tissue>
    </source>
</reference>
<dbReference type="PROSITE" id="PS00197">
    <property type="entry name" value="2FE2S_FER_1"/>
    <property type="match status" value="1"/>
</dbReference>
<dbReference type="Gene3D" id="3.10.20.30">
    <property type="match status" value="1"/>
</dbReference>
<dbReference type="Pfam" id="PF03450">
    <property type="entry name" value="CO_deh_flav_C"/>
    <property type="match status" value="1"/>
</dbReference>
<name>A0ABD3U0L6_SINWO</name>
<dbReference type="PIRSF" id="PIRSF000127">
    <property type="entry name" value="Xanthine_DH"/>
    <property type="match status" value="1"/>
</dbReference>
<comment type="similarity">
    <text evidence="2">Belongs to the xanthine dehydrogenase family.</text>
</comment>
<keyword evidence="10 14" id="KW-0411">Iron-sulfur</keyword>
<dbReference type="Pfam" id="PF01315">
    <property type="entry name" value="Ald_Xan_dh_C"/>
    <property type="match status" value="1"/>
</dbReference>
<dbReference type="Gene3D" id="3.90.1170.50">
    <property type="entry name" value="Aldehyde oxidase/xanthine dehydrogenase, a/b hammerhead"/>
    <property type="match status" value="1"/>
</dbReference>
<keyword evidence="5 14" id="KW-0001">2Fe-2S</keyword>
<evidence type="ECO:0000256" key="13">
    <source>
        <dbReference type="PIRSR" id="PIRSR000127-2"/>
    </source>
</evidence>
<dbReference type="InterPro" id="IPR037165">
    <property type="entry name" value="AldOxase/xan_DH_Mopterin-bd_sf"/>
</dbReference>
<dbReference type="AlphaFoldDB" id="A0ABD3U0L6"/>
<keyword evidence="17" id="KW-1185">Reference proteome</keyword>
<dbReference type="Pfam" id="PF20256">
    <property type="entry name" value="MoCoBD_2"/>
    <property type="match status" value="1"/>
</dbReference>
<dbReference type="Pfam" id="PF01799">
    <property type="entry name" value="Fer2_2"/>
    <property type="match status" value="1"/>
</dbReference>
<comment type="cofactor">
    <cofactor evidence="14">
        <name>Mo-molybdopterin</name>
        <dbReference type="ChEBI" id="CHEBI:71302"/>
    </cofactor>
    <text evidence="14">Binds 1 Mo-molybdopterin (Mo-MPT) cofactor per subunit.</text>
</comment>
<dbReference type="PANTHER" id="PTHR45444:SF3">
    <property type="entry name" value="XANTHINE DEHYDROGENASE"/>
    <property type="match status" value="1"/>
</dbReference>
<feature type="binding site" evidence="13">
    <location>
        <position position="360"/>
    </location>
    <ligand>
        <name>FAD</name>
        <dbReference type="ChEBI" id="CHEBI:57692"/>
    </ligand>
</feature>
<dbReference type="PROSITE" id="PS51387">
    <property type="entry name" value="FAD_PCMH"/>
    <property type="match status" value="1"/>
</dbReference>
<keyword evidence="4" id="KW-0285">Flavoprotein</keyword>
<evidence type="ECO:0000256" key="1">
    <source>
        <dbReference type="ARBA" id="ARBA00001974"/>
    </source>
</evidence>
<dbReference type="Gene3D" id="1.10.150.120">
    <property type="entry name" value="[2Fe-2S]-binding domain"/>
    <property type="match status" value="1"/>
</dbReference>
<dbReference type="Gene3D" id="3.30.390.50">
    <property type="entry name" value="CO dehydrogenase flavoprotein, C-terminal domain"/>
    <property type="match status" value="1"/>
</dbReference>
<dbReference type="SMART" id="SM01008">
    <property type="entry name" value="Ald_Xan_dh_C"/>
    <property type="match status" value="1"/>
</dbReference>
<proteinExistence type="inferred from homology"/>
<sequence length="1229" mass="135088">MGTKFLCREGGCGMCVVETKLYEPVSGERKSYAVNSCLCPVFLCDGWEITTIEGLGNQRSGLHPIQDTLAGYNGSQCGFCSPAQIMNMYALLQQIPKPTQQQVEDIYDGITCRCTGYRSILDAMKSFAIPDDKMDKKCMADIEDLSGKLCKKTGQHCNGNCKKQTTSEKTLHMVLRDAQWLKPTSLDELYSMMKQYKDKSVRLTFGCSGWGVYKDIGPWMYDVLIDLHGIQELYNFSFDPKGQIGANVTLTQLIDIFEKVQGDEPDLPYLSECAQYIKQVAHTNVRNVGTWAGNLILKKLHPEFPSDVFLMMETVGVQVGLNDTDFVSPQQLLTTDLTEKVITVMVLPKYSANEIIKFYRVAKRTHSAHAYVNAGFRMNVDKANNFLVKNQPSIVFGGINKTFVHASKTEVFLTGKQLLDPNVIKNALLTLQVELVPDSNPVDANPAYRRDLALAFFYRYVLYVLGDRVGSRLQSGSSPLVRSLSSGQQTYDTNKQEWPLTEPLQKLEAKAQVTGEAEYVNDIPLQPGELHAAFVISTVGNAKIQSIDASAALQLPNVLKVLTAKDIPAAGVNNCMPSPYVPEEVLCSGEVLYAGQAVALVIAENQVTADFAASLVKVTYSDIKPPILTIQDAVKAGSIFPKQADDVIVGNAEDAIAKSPKTVSGSVSVGTQFHFPMETQVSICTPTEDGMKVHAATQWTDYCQKAVALVLGMPSASIDVEVRRLGGAFGAKITKNFIVSAACALAAYVMKRPVRLLLNFHTNMEMMGKRFPYAADYEVGFDTTGKLNGVKITYYCDCGCSPNDCTLGLILNFGDNTYYCPNWHMIPVAVKTNSPSHTYCRAPGSTPGIFMMETIMEHIAKELGVDPTQVKTRNLYQKGQVTPGGMPLTYCSIGSVMSELEQMADVQTRQQQIQTFNAANRWKKMGMSIVPIKYGIPWNGQNYGVLIAVFDQDGTVAVSHGGVEVGQGINTKVAQVVAYEFEIPVDMVKLKPTTSFISAGSGLTGSSVTSELCCQAAIIGCQQIKDRMAPVKAKMDKPTWLKVVKECFNEDSPHVFQYNTYGTVCTEVELDILTGDHQITRVDLLYDCGESMNPGLDIGQVEGAFVMGLGYWLTEECKYDPQSGQLLTNDTWEYKPPLHKDTPIDFRVNLLKNAPNPLGVLRAKACGEPPLCMSCSAVFALKHAIEAARKEIAQDKYFELNGPATVEALQMACLLDPSQFVIQYAVEQE</sequence>
<feature type="binding site" evidence="14">
    <location>
        <position position="698"/>
    </location>
    <ligand>
        <name>Mo-molybdopterin</name>
        <dbReference type="ChEBI" id="CHEBI:71302"/>
    </ligand>
    <ligandPart>
        <name>Mo</name>
        <dbReference type="ChEBI" id="CHEBI:28685"/>
    </ligandPart>
</feature>
<evidence type="ECO:0000256" key="9">
    <source>
        <dbReference type="ARBA" id="ARBA00023004"/>
    </source>
</evidence>
<feature type="binding site" evidence="14">
    <location>
        <position position="729"/>
    </location>
    <ligand>
        <name>Mo-molybdopterin</name>
        <dbReference type="ChEBI" id="CHEBI:71302"/>
    </ligand>
    <ligandPart>
        <name>Mo</name>
        <dbReference type="ChEBI" id="CHEBI:28685"/>
    </ligandPart>
</feature>
<dbReference type="Pfam" id="PF02738">
    <property type="entry name" value="MoCoBD_1"/>
    <property type="match status" value="1"/>
</dbReference>
<dbReference type="InterPro" id="IPR008274">
    <property type="entry name" value="AldOxase/xan_DH_MoCoBD1"/>
</dbReference>
<dbReference type="InterPro" id="IPR036884">
    <property type="entry name" value="2Fe-2S-bd_dom_sf"/>
</dbReference>
<feature type="binding site" evidence="14">
    <location>
        <position position="15"/>
    </location>
    <ligand>
        <name>[2Fe-2S] cluster</name>
        <dbReference type="ChEBI" id="CHEBI:190135"/>
        <label>1</label>
    </ligand>
</feature>
<dbReference type="Pfam" id="PF00941">
    <property type="entry name" value="FAD_binding_5"/>
    <property type="match status" value="1"/>
</dbReference>
<dbReference type="FunFam" id="3.30.365.10:FF:000001">
    <property type="entry name" value="Xanthine dehydrogenase oxidase"/>
    <property type="match status" value="1"/>
</dbReference>
<dbReference type="InterPro" id="IPR036318">
    <property type="entry name" value="FAD-bd_PCMH-like_sf"/>
</dbReference>
<dbReference type="InterPro" id="IPR046867">
    <property type="entry name" value="AldOxase/xan_DH_MoCoBD2"/>
</dbReference>
<protein>
    <recommendedName>
        <fullName evidence="15">FAD-binding PCMH-type domain-containing protein</fullName>
    </recommendedName>
</protein>
<feature type="binding site" evidence="14">
    <location>
        <position position="12"/>
    </location>
    <ligand>
        <name>[2Fe-2S] cluster</name>
        <dbReference type="ChEBI" id="CHEBI:190135"/>
        <label>1</label>
    </ligand>
</feature>
<comment type="caution">
    <text evidence="16">The sequence shown here is derived from an EMBL/GenBank/DDBJ whole genome shotgun (WGS) entry which is preliminary data.</text>
</comment>
<feature type="active site" description="Proton acceptor" evidence="12">
    <location>
        <position position="1168"/>
    </location>
</feature>
<organism evidence="16 17">
    <name type="scientific">Sinanodonta woodiana</name>
    <name type="common">Chinese pond mussel</name>
    <name type="synonym">Anodonta woodiana</name>
    <dbReference type="NCBI Taxonomy" id="1069815"/>
    <lineage>
        <taxon>Eukaryota</taxon>
        <taxon>Metazoa</taxon>
        <taxon>Spiralia</taxon>
        <taxon>Lophotrochozoa</taxon>
        <taxon>Mollusca</taxon>
        <taxon>Bivalvia</taxon>
        <taxon>Autobranchia</taxon>
        <taxon>Heteroconchia</taxon>
        <taxon>Palaeoheterodonta</taxon>
        <taxon>Unionida</taxon>
        <taxon>Unionoidea</taxon>
        <taxon>Unionidae</taxon>
        <taxon>Unioninae</taxon>
        <taxon>Sinanodonta</taxon>
    </lineage>
</organism>
<evidence type="ECO:0000256" key="8">
    <source>
        <dbReference type="ARBA" id="ARBA00023002"/>
    </source>
</evidence>
<keyword evidence="9 14" id="KW-0408">Iron</keyword>
<evidence type="ECO:0000256" key="14">
    <source>
        <dbReference type="PIRSR" id="PIRSR000127-3"/>
    </source>
</evidence>
<comment type="cofactor">
    <cofactor evidence="11">
        <name>[2Fe-2S] cluster</name>
        <dbReference type="ChEBI" id="CHEBI:190135"/>
    </cofactor>
</comment>
<dbReference type="InterPro" id="IPR016167">
    <property type="entry name" value="FAD-bd_PCMH_sub1"/>
</dbReference>
<dbReference type="SUPFAM" id="SSF56176">
    <property type="entry name" value="FAD-binding/transporter-associated domain-like"/>
    <property type="match status" value="1"/>
</dbReference>
<feature type="binding site" evidence="14">
    <location>
        <position position="841"/>
    </location>
    <ligand>
        <name>Mo-molybdopterin</name>
        <dbReference type="ChEBI" id="CHEBI:71302"/>
    </ligand>
    <ligandPart>
        <name>Mo</name>
        <dbReference type="ChEBI" id="CHEBI:28685"/>
    </ligandPart>
</feature>
<dbReference type="InterPro" id="IPR006058">
    <property type="entry name" value="2Fe2S_fd_BS"/>
</dbReference>
<keyword evidence="8" id="KW-0560">Oxidoreductase</keyword>
<comment type="cofactor">
    <cofactor evidence="14">
        <name>[2Fe-2S] cluster</name>
        <dbReference type="ChEBI" id="CHEBI:190135"/>
    </cofactor>
    <text evidence="14">Binds 2 [2Fe-2S] clusters.</text>
</comment>
<dbReference type="SMART" id="SM01092">
    <property type="entry name" value="CO_deh_flav_C"/>
    <property type="match status" value="1"/>
</dbReference>
<feature type="binding site" evidence="14">
    <location>
        <position position="7"/>
    </location>
    <ligand>
        <name>[2Fe-2S] cluster</name>
        <dbReference type="ChEBI" id="CHEBI:190135"/>
        <label>1</label>
    </ligand>
</feature>
<evidence type="ECO:0000256" key="5">
    <source>
        <dbReference type="ARBA" id="ARBA00022714"/>
    </source>
</evidence>
<evidence type="ECO:0000256" key="7">
    <source>
        <dbReference type="ARBA" id="ARBA00022827"/>
    </source>
</evidence>
<dbReference type="InterPro" id="IPR016208">
    <property type="entry name" value="Ald_Oxase/xanthine_DH-like"/>
</dbReference>
<dbReference type="SUPFAM" id="SSF47741">
    <property type="entry name" value="CO dehydrogenase ISP C-domain like"/>
    <property type="match status" value="1"/>
</dbReference>
<dbReference type="InterPro" id="IPR005107">
    <property type="entry name" value="CO_DH_flav_C"/>
</dbReference>
<evidence type="ECO:0000256" key="2">
    <source>
        <dbReference type="ARBA" id="ARBA00006849"/>
    </source>
</evidence>
<keyword evidence="3 14" id="KW-0500">Molybdenum</keyword>
<dbReference type="InterPro" id="IPR000674">
    <property type="entry name" value="Ald_Oxase/Xan_DH_a/b"/>
</dbReference>
<feature type="binding site" evidence="14">
    <location>
        <position position="114"/>
    </location>
    <ligand>
        <name>[2Fe-2S] cluster</name>
        <dbReference type="ChEBI" id="CHEBI:190135"/>
        <label>2</label>
    </ligand>
</feature>